<dbReference type="GO" id="GO:0010484">
    <property type="term" value="F:histone H3 acetyltransferase activity"/>
    <property type="evidence" value="ECO:0007669"/>
    <property type="project" value="TreeGrafter"/>
</dbReference>
<dbReference type="GO" id="GO:0005634">
    <property type="term" value="C:nucleus"/>
    <property type="evidence" value="ECO:0007669"/>
    <property type="project" value="TreeGrafter"/>
</dbReference>
<evidence type="ECO:0000256" key="2">
    <source>
        <dbReference type="ARBA" id="ARBA00013184"/>
    </source>
</evidence>
<dbReference type="Gene3D" id="3.30.60.60">
    <property type="entry name" value="N-acetyl transferase-like"/>
    <property type="match status" value="1"/>
</dbReference>
<dbReference type="EC" id="2.3.1.48" evidence="2"/>
<keyword evidence="3" id="KW-0808">Transferase</keyword>
<evidence type="ECO:0000256" key="3">
    <source>
        <dbReference type="ARBA" id="ARBA00022679"/>
    </source>
</evidence>
<evidence type="ECO:0000259" key="7">
    <source>
        <dbReference type="PROSITE" id="PS51726"/>
    </source>
</evidence>
<keyword evidence="4" id="KW-0007">Acetylation</keyword>
<feature type="domain" description="MYST-type HAT" evidence="7">
    <location>
        <begin position="262"/>
        <end position="545"/>
    </location>
</feature>
<protein>
    <recommendedName>
        <fullName evidence="2">histone acetyltransferase</fullName>
        <ecNumber evidence="2">2.3.1.48</ecNumber>
    </recommendedName>
</protein>
<dbReference type="WBParaSite" id="TMUE_2000009142.1">
    <property type="protein sequence ID" value="TMUE_2000009142.1"/>
    <property type="gene ID" value="WBGene00286228"/>
</dbReference>
<dbReference type="GO" id="GO:0003712">
    <property type="term" value="F:transcription coregulator activity"/>
    <property type="evidence" value="ECO:0007669"/>
    <property type="project" value="TreeGrafter"/>
</dbReference>
<proteinExistence type="inferred from homology"/>
<dbReference type="InterPro" id="IPR002717">
    <property type="entry name" value="HAT_MYST-type"/>
</dbReference>
<evidence type="ECO:0000256" key="6">
    <source>
        <dbReference type="SAM" id="MobiDB-lite"/>
    </source>
</evidence>
<dbReference type="InterPro" id="IPR036388">
    <property type="entry name" value="WH-like_DNA-bd_sf"/>
</dbReference>
<dbReference type="GO" id="GO:0070776">
    <property type="term" value="C:MOZ/MORF histone acetyltransferase complex"/>
    <property type="evidence" value="ECO:0007669"/>
    <property type="project" value="TreeGrafter"/>
</dbReference>
<evidence type="ECO:0000313" key="8">
    <source>
        <dbReference type="Proteomes" id="UP000046395"/>
    </source>
</evidence>
<sequence>MDMKSVCRTIPRLRHPLFGKGICAPELSAGVQFASLQLASSATNADYVEQLVPSTNLKMRRNALGQMEQNEATFGRVKQHETLRSARQKKRKDQPMTKDAAPCKERQPGVQIIGRETVNMVEKKRLPQTLDELRQRSEVHLNKSLLRPANHTNYKFVHASSNSERWKCKIDGMSVKKEVCKQFWDLPRRHRSKMGAFSLKEKQCEMRLRNSGCYAEQGHLKKWFPFAASNAVNETDEISDRPTRRSKRLCAMNGGPSCSNDGRSGRVDSSPFLPEIVTTTTVFKSVYQSRFPLSALGFDRLFVCDNCFAHFWEVERLLDHEAGCRYRESPPGSVVYNEGDIQIHQIEGRIHAELCHNLCLLAKVLIGCKMAIDGLSSFVFYVLVKRVAKGRKNWYPVGYFSKQSEDSYVDSGAPINVCCILVFPQFVRQGYGRLLIDFSYHLSKLIKLPGTPERPFSYDGVCAYISYWADAICAYMEGSQGEFSAQRIEESTGVLVKDIIQTMELLNMIKKKDGMVFVVESKLYVDHLQKRRRAIEQGRYRRIEEKCVVTNDLKLKVQLRPERLAKAAGRSKDKGKGKAKTNASSKGKGQAKSCCGVLPYVNGEVGGRRKTFVGTRIAVPPTSYRRSRSPILTRACGEANSRASQQLLPNVY</sequence>
<name>A0A5S6QQI5_TRIMR</name>
<feature type="active site" description="Proton donor/acceptor" evidence="5">
    <location>
        <position position="453"/>
    </location>
</feature>
<accession>A0A5S6QQI5</accession>
<dbReference type="STRING" id="70415.A0A5S6QQI5"/>
<dbReference type="InterPro" id="IPR016181">
    <property type="entry name" value="Acyl_CoA_acyltransferase"/>
</dbReference>
<evidence type="ECO:0000313" key="9">
    <source>
        <dbReference type="WBParaSite" id="TMUE_2000009142.1"/>
    </source>
</evidence>
<reference evidence="9" key="1">
    <citation type="submission" date="2019-12" db="UniProtKB">
        <authorList>
            <consortium name="WormBaseParasite"/>
        </authorList>
    </citation>
    <scope>IDENTIFICATION</scope>
</reference>
<dbReference type="PROSITE" id="PS51726">
    <property type="entry name" value="MYST_HAT"/>
    <property type="match status" value="1"/>
</dbReference>
<organism evidence="8 9">
    <name type="scientific">Trichuris muris</name>
    <name type="common">Mouse whipworm</name>
    <dbReference type="NCBI Taxonomy" id="70415"/>
    <lineage>
        <taxon>Eukaryota</taxon>
        <taxon>Metazoa</taxon>
        <taxon>Ecdysozoa</taxon>
        <taxon>Nematoda</taxon>
        <taxon>Enoplea</taxon>
        <taxon>Dorylaimia</taxon>
        <taxon>Trichinellida</taxon>
        <taxon>Trichuridae</taxon>
        <taxon>Trichuris</taxon>
    </lineage>
</organism>
<dbReference type="SUPFAM" id="SSF55729">
    <property type="entry name" value="Acyl-CoA N-acyltransferases (Nat)"/>
    <property type="match status" value="1"/>
</dbReference>
<dbReference type="GO" id="GO:0006357">
    <property type="term" value="P:regulation of transcription by RNA polymerase II"/>
    <property type="evidence" value="ECO:0007669"/>
    <property type="project" value="TreeGrafter"/>
</dbReference>
<feature type="region of interest" description="Disordered" evidence="6">
    <location>
        <begin position="566"/>
        <end position="591"/>
    </location>
</feature>
<evidence type="ECO:0000256" key="4">
    <source>
        <dbReference type="ARBA" id="ARBA00022990"/>
    </source>
</evidence>
<dbReference type="Gene3D" id="3.40.630.30">
    <property type="match status" value="1"/>
</dbReference>
<dbReference type="PANTHER" id="PTHR10615:SF217">
    <property type="entry name" value="HISTONE ACETYLTRANSFERASE"/>
    <property type="match status" value="1"/>
</dbReference>
<evidence type="ECO:0000256" key="1">
    <source>
        <dbReference type="ARBA" id="ARBA00010107"/>
    </source>
</evidence>
<feature type="region of interest" description="Disordered" evidence="6">
    <location>
        <begin position="78"/>
        <end position="103"/>
    </location>
</feature>
<dbReference type="Proteomes" id="UP000046395">
    <property type="component" value="Unassembled WGS sequence"/>
</dbReference>
<comment type="similarity">
    <text evidence="1">Belongs to the MYST (SAS/MOZ) family.</text>
</comment>
<dbReference type="AlphaFoldDB" id="A0A5S6QQI5"/>
<dbReference type="Gene3D" id="1.10.10.10">
    <property type="entry name" value="Winged helix-like DNA-binding domain superfamily/Winged helix DNA-binding domain"/>
    <property type="match status" value="1"/>
</dbReference>
<dbReference type="GO" id="GO:0003682">
    <property type="term" value="F:chromatin binding"/>
    <property type="evidence" value="ECO:0007669"/>
    <property type="project" value="TreeGrafter"/>
</dbReference>
<dbReference type="Pfam" id="PF01853">
    <property type="entry name" value="MOZ_SAS"/>
    <property type="match status" value="1"/>
</dbReference>
<dbReference type="PANTHER" id="PTHR10615">
    <property type="entry name" value="HISTONE ACETYLTRANSFERASE"/>
    <property type="match status" value="1"/>
</dbReference>
<feature type="compositionally biased region" description="Basic and acidic residues" evidence="6">
    <location>
        <begin position="93"/>
        <end position="103"/>
    </location>
</feature>
<evidence type="ECO:0000256" key="5">
    <source>
        <dbReference type="PIRSR" id="PIRSR602717-51"/>
    </source>
</evidence>
<feature type="compositionally biased region" description="Basic and acidic residues" evidence="6">
    <location>
        <begin position="566"/>
        <end position="576"/>
    </location>
</feature>
<keyword evidence="8" id="KW-1185">Reference proteome</keyword>
<dbReference type="InterPro" id="IPR050603">
    <property type="entry name" value="MYST_HAT"/>
</dbReference>